<comment type="pathway">
    <text evidence="1 7 8">Carbohydrate degradation; glycolysis; D-glyceraldehyde 3-phosphate and glycerone phosphate from D-glucose: step 2/4.</text>
</comment>
<keyword evidence="7" id="KW-0963">Cytoplasm</keyword>
<evidence type="ECO:0000256" key="6">
    <source>
        <dbReference type="ARBA" id="ARBA00029321"/>
    </source>
</evidence>
<feature type="active site" evidence="7">
    <location>
        <position position="384"/>
    </location>
</feature>
<dbReference type="Gene3D" id="3.40.50.10490">
    <property type="entry name" value="Glucose-6-phosphate isomerase like protein, domain 1"/>
    <property type="match status" value="2"/>
</dbReference>
<feature type="active site" evidence="7">
    <location>
        <position position="512"/>
    </location>
</feature>
<keyword evidence="10" id="KW-1185">Reference proteome</keyword>
<dbReference type="Gene3D" id="1.10.1390.10">
    <property type="match status" value="1"/>
</dbReference>
<keyword evidence="5 7" id="KW-0413">Isomerase</keyword>
<comment type="pathway">
    <text evidence="7">Carbohydrate biosynthesis; gluconeogenesis.</text>
</comment>
<dbReference type="GO" id="GO:0004347">
    <property type="term" value="F:glucose-6-phosphate isomerase activity"/>
    <property type="evidence" value="ECO:0007669"/>
    <property type="project" value="UniProtKB-EC"/>
</dbReference>
<dbReference type="HAMAP" id="MF_00473">
    <property type="entry name" value="G6P_isomerase"/>
    <property type="match status" value="1"/>
</dbReference>
<dbReference type="Proteomes" id="UP001596116">
    <property type="component" value="Unassembled WGS sequence"/>
</dbReference>
<comment type="catalytic activity">
    <reaction evidence="6 7 8">
        <text>alpha-D-glucose 6-phosphate = beta-D-fructose 6-phosphate</text>
        <dbReference type="Rhea" id="RHEA:11816"/>
        <dbReference type="ChEBI" id="CHEBI:57634"/>
        <dbReference type="ChEBI" id="CHEBI:58225"/>
        <dbReference type="EC" id="5.3.1.9"/>
    </reaction>
</comment>
<dbReference type="PROSITE" id="PS00765">
    <property type="entry name" value="P_GLUCOSE_ISOMERASE_1"/>
    <property type="match status" value="1"/>
</dbReference>
<dbReference type="InterPro" id="IPR001672">
    <property type="entry name" value="G6P_Isomerase"/>
</dbReference>
<evidence type="ECO:0000313" key="10">
    <source>
        <dbReference type="Proteomes" id="UP001596116"/>
    </source>
</evidence>
<comment type="similarity">
    <text evidence="2 7 8">Belongs to the GPI family.</text>
</comment>
<dbReference type="CDD" id="cd05015">
    <property type="entry name" value="SIS_PGI_1"/>
    <property type="match status" value="1"/>
</dbReference>
<proteinExistence type="inferred from homology"/>
<dbReference type="NCBIfam" id="NF001211">
    <property type="entry name" value="PRK00179.1"/>
    <property type="match status" value="1"/>
</dbReference>
<evidence type="ECO:0000256" key="3">
    <source>
        <dbReference type="ARBA" id="ARBA00022432"/>
    </source>
</evidence>
<name>A0ABW1KR78_9PROT</name>
<comment type="caution">
    <text evidence="9">The sequence shown here is derived from an EMBL/GenBank/DDBJ whole genome shotgun (WGS) entry which is preliminary data.</text>
</comment>
<evidence type="ECO:0000256" key="7">
    <source>
        <dbReference type="HAMAP-Rule" id="MF_00473"/>
    </source>
</evidence>
<comment type="function">
    <text evidence="7">Catalyzes the reversible isomerization of glucose-6-phosphate to fructose-6-phosphate.</text>
</comment>
<dbReference type="PANTHER" id="PTHR11469">
    <property type="entry name" value="GLUCOSE-6-PHOSPHATE ISOMERASE"/>
    <property type="match status" value="1"/>
</dbReference>
<gene>
    <name evidence="7 9" type="primary">pgi</name>
    <name evidence="9" type="ORF">ACFMB1_02735</name>
</gene>
<sequence>MTGIATTPQWEALRRDADALEDVSLRALFEDDPARFERYSVEAAGLFLDYSKNKITEDVADHLIALAMAAKLEAARDAMFAGEEINVTEGRAVLHPALRDFSMRDYHVGGENVSRQVRAEREKMKIFCDAVHGGGRKGFTDKPLTTIVNIGIGGSDLGPLMATEALRPYWIDGRRAFFVSNVDGQHIADTLAQCDPETTLFIVASKTFTTQETMTNAETAKDWFLKNGGGESDIAKHFIALSTNAYAVKAFGIAPENMFEFWDWVGGRYSLWSAIGMSIALQVGFDIFEKLLRGAHAMDEHFRSTELRENMPVMLALTGIWNRNFQGAASHAVLPYDQHLHRLSAYLQQADMESNGKRVEADGAPVSCATGPVIFGEPGTNGQHAFYQLLHQGTDIISADFIAPAISQSETGDHHEKLLSNFLAQTEALMRGKTEKEAREELKAQGLAPPEIDKLAPHKVFPGGRPTNSILMDKLTPEHLGALIALYEHKIFCQGVIWGVNSFDQWGVELGKVLAKTILPELAKAGEEKPVAKDHDASTNGLIDRINAARAKIK</sequence>
<dbReference type="InterPro" id="IPR035476">
    <property type="entry name" value="SIS_PGI_1"/>
</dbReference>
<dbReference type="RefSeq" id="WP_379880239.1">
    <property type="nucleotide sequence ID" value="NZ_JBHPON010000001.1"/>
</dbReference>
<dbReference type="EC" id="5.3.1.9" evidence="7"/>
<reference evidence="9 10" key="1">
    <citation type="submission" date="2024-09" db="EMBL/GenBank/DDBJ databases">
        <authorList>
            <person name="Zhang Z.-H."/>
        </authorList>
    </citation>
    <scope>NUCLEOTIDE SEQUENCE [LARGE SCALE GENOMIC DNA]</scope>
    <source>
        <strain evidence="9 10">HHTR114</strain>
    </source>
</reference>
<comment type="subcellular location">
    <subcellularLocation>
        <location evidence="7">Cytoplasm</location>
    </subcellularLocation>
</comment>
<dbReference type="PROSITE" id="PS00174">
    <property type="entry name" value="P_GLUCOSE_ISOMERASE_2"/>
    <property type="match status" value="1"/>
</dbReference>
<organism evidence="9 10">
    <name type="scientific">Hyphococcus aureus</name>
    <dbReference type="NCBI Taxonomy" id="2666033"/>
    <lineage>
        <taxon>Bacteria</taxon>
        <taxon>Pseudomonadati</taxon>
        <taxon>Pseudomonadota</taxon>
        <taxon>Alphaproteobacteria</taxon>
        <taxon>Parvularculales</taxon>
        <taxon>Parvularculaceae</taxon>
        <taxon>Hyphococcus</taxon>
    </lineage>
</organism>
<dbReference type="SUPFAM" id="SSF53697">
    <property type="entry name" value="SIS domain"/>
    <property type="match status" value="1"/>
</dbReference>
<evidence type="ECO:0000256" key="4">
    <source>
        <dbReference type="ARBA" id="ARBA00023152"/>
    </source>
</evidence>
<evidence type="ECO:0000256" key="5">
    <source>
        <dbReference type="ARBA" id="ARBA00023235"/>
    </source>
</evidence>
<dbReference type="CDD" id="cd05016">
    <property type="entry name" value="SIS_PGI_2"/>
    <property type="match status" value="1"/>
</dbReference>
<dbReference type="InterPro" id="IPR035482">
    <property type="entry name" value="SIS_PGI_2"/>
</dbReference>
<dbReference type="Pfam" id="PF00342">
    <property type="entry name" value="PGI"/>
    <property type="match status" value="1"/>
</dbReference>
<dbReference type="PRINTS" id="PR00662">
    <property type="entry name" value="G6PISOMERASE"/>
</dbReference>
<dbReference type="InterPro" id="IPR018189">
    <property type="entry name" value="Phosphoglucose_isomerase_CS"/>
</dbReference>
<evidence type="ECO:0000256" key="8">
    <source>
        <dbReference type="RuleBase" id="RU000612"/>
    </source>
</evidence>
<dbReference type="PROSITE" id="PS51463">
    <property type="entry name" value="P_GLUCOSE_ISOMERASE_3"/>
    <property type="match status" value="1"/>
</dbReference>
<dbReference type="EMBL" id="JBHPON010000001">
    <property type="protein sequence ID" value="MFC6034441.1"/>
    <property type="molecule type" value="Genomic_DNA"/>
</dbReference>
<evidence type="ECO:0000313" key="9">
    <source>
        <dbReference type="EMBL" id="MFC6034441.1"/>
    </source>
</evidence>
<keyword evidence="3 7" id="KW-0312">Gluconeogenesis</keyword>
<dbReference type="InterPro" id="IPR023096">
    <property type="entry name" value="G6P_Isomerase_C"/>
</dbReference>
<accession>A0ABW1KR78</accession>
<dbReference type="InterPro" id="IPR046348">
    <property type="entry name" value="SIS_dom_sf"/>
</dbReference>
<evidence type="ECO:0000256" key="2">
    <source>
        <dbReference type="ARBA" id="ARBA00006604"/>
    </source>
</evidence>
<dbReference type="PANTHER" id="PTHR11469:SF1">
    <property type="entry name" value="GLUCOSE-6-PHOSPHATE ISOMERASE"/>
    <property type="match status" value="1"/>
</dbReference>
<feature type="active site" description="Proton donor" evidence="7">
    <location>
        <position position="353"/>
    </location>
</feature>
<protein>
    <recommendedName>
        <fullName evidence="7">Glucose-6-phosphate isomerase</fullName>
        <shortName evidence="7">GPI</shortName>
        <ecNumber evidence="7">5.3.1.9</ecNumber>
    </recommendedName>
    <alternativeName>
        <fullName evidence="7">Phosphoglucose isomerase</fullName>
        <shortName evidence="7">PGI</shortName>
    </alternativeName>
    <alternativeName>
        <fullName evidence="7">Phosphohexose isomerase</fullName>
        <shortName evidence="7">PHI</shortName>
    </alternativeName>
</protein>
<evidence type="ECO:0000256" key="1">
    <source>
        <dbReference type="ARBA" id="ARBA00004926"/>
    </source>
</evidence>
<keyword evidence="4 7" id="KW-0324">Glycolysis</keyword>